<dbReference type="Pfam" id="PF13909">
    <property type="entry name" value="zf-H2C2_5"/>
    <property type="match status" value="1"/>
</dbReference>
<dbReference type="EMBL" id="HBUF01069169">
    <property type="protein sequence ID" value="CAG6628868.1"/>
    <property type="molecule type" value="Transcribed_RNA"/>
</dbReference>
<dbReference type="EMBL" id="HBUF01069168">
    <property type="protein sequence ID" value="CAG6628867.1"/>
    <property type="molecule type" value="Transcribed_RNA"/>
</dbReference>
<evidence type="ECO:0000256" key="5">
    <source>
        <dbReference type="PROSITE-ProRule" id="PRU00042"/>
    </source>
</evidence>
<feature type="domain" description="C2H2-type" evidence="6">
    <location>
        <begin position="45"/>
        <end position="72"/>
    </location>
</feature>
<dbReference type="SUPFAM" id="SSF57667">
    <property type="entry name" value="beta-beta-alpha zinc fingers"/>
    <property type="match status" value="1"/>
</dbReference>
<organism evidence="7">
    <name type="scientific">Cacopsylla melanoneura</name>
    <dbReference type="NCBI Taxonomy" id="428564"/>
    <lineage>
        <taxon>Eukaryota</taxon>
        <taxon>Metazoa</taxon>
        <taxon>Ecdysozoa</taxon>
        <taxon>Arthropoda</taxon>
        <taxon>Hexapoda</taxon>
        <taxon>Insecta</taxon>
        <taxon>Pterygota</taxon>
        <taxon>Neoptera</taxon>
        <taxon>Paraneoptera</taxon>
        <taxon>Hemiptera</taxon>
        <taxon>Sternorrhyncha</taxon>
        <taxon>Psylloidea</taxon>
        <taxon>Psyllidae</taxon>
        <taxon>Psyllinae</taxon>
        <taxon>Cacopsylla</taxon>
    </lineage>
</organism>
<evidence type="ECO:0000256" key="4">
    <source>
        <dbReference type="ARBA" id="ARBA00022833"/>
    </source>
</evidence>
<dbReference type="GO" id="GO:0008270">
    <property type="term" value="F:zinc ion binding"/>
    <property type="evidence" value="ECO:0007669"/>
    <property type="project" value="UniProtKB-KW"/>
</dbReference>
<keyword evidence="4" id="KW-0862">Zinc</keyword>
<dbReference type="EMBL" id="HBUF01239125">
    <property type="protein sequence ID" value="CAG6676246.1"/>
    <property type="molecule type" value="Transcribed_RNA"/>
</dbReference>
<dbReference type="FunFam" id="3.30.160.60:FF:000100">
    <property type="entry name" value="Zinc finger 45-like"/>
    <property type="match status" value="1"/>
</dbReference>
<dbReference type="EMBL" id="HBUF01583936">
    <property type="protein sequence ID" value="CAG6771147.1"/>
    <property type="molecule type" value="Transcribed_RNA"/>
</dbReference>
<keyword evidence="2" id="KW-0677">Repeat</keyword>
<dbReference type="InterPro" id="IPR013087">
    <property type="entry name" value="Znf_C2H2_type"/>
</dbReference>
<keyword evidence="1" id="KW-0479">Metal-binding</keyword>
<dbReference type="AlphaFoldDB" id="A0A8D8QC33"/>
<evidence type="ECO:0000259" key="6">
    <source>
        <dbReference type="PROSITE" id="PS50157"/>
    </source>
</evidence>
<evidence type="ECO:0000256" key="2">
    <source>
        <dbReference type="ARBA" id="ARBA00022737"/>
    </source>
</evidence>
<evidence type="ECO:0000256" key="3">
    <source>
        <dbReference type="ARBA" id="ARBA00022771"/>
    </source>
</evidence>
<evidence type="ECO:0000256" key="1">
    <source>
        <dbReference type="ARBA" id="ARBA00022723"/>
    </source>
</evidence>
<evidence type="ECO:0000313" key="7">
    <source>
        <dbReference type="EMBL" id="CAG6628867.1"/>
    </source>
</evidence>
<dbReference type="EMBL" id="HBUF01408894">
    <property type="protein sequence ID" value="CAG6738659.1"/>
    <property type="molecule type" value="Transcribed_RNA"/>
</dbReference>
<proteinExistence type="predicted"/>
<name>A0A8D8QC33_9HEMI</name>
<dbReference type="PROSITE" id="PS50157">
    <property type="entry name" value="ZINC_FINGER_C2H2_2"/>
    <property type="match status" value="2"/>
</dbReference>
<feature type="domain" description="C2H2-type" evidence="6">
    <location>
        <begin position="73"/>
        <end position="96"/>
    </location>
</feature>
<dbReference type="EMBL" id="HBUF01239124">
    <property type="protein sequence ID" value="CAG6676245.1"/>
    <property type="molecule type" value="Transcribed_RNA"/>
</dbReference>
<dbReference type="Gene3D" id="3.30.160.60">
    <property type="entry name" value="Classic Zinc Finger"/>
    <property type="match status" value="2"/>
</dbReference>
<keyword evidence="3 5" id="KW-0863">Zinc-finger</keyword>
<protein>
    <submittedName>
        <fullName evidence="7">Ras-responsive element-binding protein 1</fullName>
    </submittedName>
</protein>
<sequence>MFNKKFMFSDNVLCRNCNSCIAKSDALHHCKTCLHVGRPSMDYKFVCFACDYHTHLNQAMQFHIRRHTGERPYKCNYCHYSSKQPNDLKRHVKSRHFTLLQQ</sequence>
<dbReference type="InterPro" id="IPR036236">
    <property type="entry name" value="Znf_C2H2_sf"/>
</dbReference>
<reference evidence="7" key="1">
    <citation type="submission" date="2021-05" db="EMBL/GenBank/DDBJ databases">
        <authorList>
            <person name="Alioto T."/>
            <person name="Alioto T."/>
            <person name="Gomez Garrido J."/>
        </authorList>
    </citation>
    <scope>NUCLEOTIDE SEQUENCE</scope>
</reference>
<accession>A0A8D8QC33</accession>
<dbReference type="SMART" id="SM00355">
    <property type="entry name" value="ZnF_C2H2"/>
    <property type="match status" value="2"/>
</dbReference>